<comment type="caution">
    <text evidence="7">The sequence shown here is derived from an EMBL/GenBank/DDBJ whole genome shotgun (WGS) entry which is preliminary data.</text>
</comment>
<dbReference type="Pfam" id="PF09336">
    <property type="entry name" value="Vps4_C"/>
    <property type="match status" value="1"/>
</dbReference>
<gene>
    <name evidence="7" type="ORF">COCON_G00063200</name>
</gene>
<proteinExistence type="inferred from homology"/>
<feature type="domain" description="AAA+ ATPase" evidence="6">
    <location>
        <begin position="116"/>
        <end position="241"/>
    </location>
</feature>
<dbReference type="InterPro" id="IPR041569">
    <property type="entry name" value="AAA_lid_3"/>
</dbReference>
<dbReference type="Pfam" id="PF17862">
    <property type="entry name" value="AAA_lid_3"/>
    <property type="match status" value="1"/>
</dbReference>
<organism evidence="7 8">
    <name type="scientific">Conger conger</name>
    <name type="common">Conger eel</name>
    <name type="synonym">Muraena conger</name>
    <dbReference type="NCBI Taxonomy" id="82655"/>
    <lineage>
        <taxon>Eukaryota</taxon>
        <taxon>Metazoa</taxon>
        <taxon>Chordata</taxon>
        <taxon>Craniata</taxon>
        <taxon>Vertebrata</taxon>
        <taxon>Euteleostomi</taxon>
        <taxon>Actinopterygii</taxon>
        <taxon>Neopterygii</taxon>
        <taxon>Teleostei</taxon>
        <taxon>Anguilliformes</taxon>
        <taxon>Congridae</taxon>
        <taxon>Conger</taxon>
    </lineage>
</organism>
<evidence type="ECO:0000256" key="1">
    <source>
        <dbReference type="ARBA" id="ARBA00006914"/>
    </source>
</evidence>
<comment type="similarity">
    <text evidence="1 4">Belongs to the AAA ATPase family.</text>
</comment>
<dbReference type="GO" id="GO:0016887">
    <property type="term" value="F:ATP hydrolysis activity"/>
    <property type="evidence" value="ECO:0007669"/>
    <property type="project" value="InterPro"/>
</dbReference>
<protein>
    <recommendedName>
        <fullName evidence="6">AAA+ ATPase domain-containing protein</fullName>
    </recommendedName>
</protein>
<dbReference type="PANTHER" id="PTHR23074">
    <property type="entry name" value="AAA DOMAIN-CONTAINING"/>
    <property type="match status" value="1"/>
</dbReference>
<dbReference type="Proteomes" id="UP001152803">
    <property type="component" value="Unassembled WGS sequence"/>
</dbReference>
<dbReference type="GO" id="GO:0016197">
    <property type="term" value="P:endosomal transport"/>
    <property type="evidence" value="ECO:0007669"/>
    <property type="project" value="TreeGrafter"/>
</dbReference>
<dbReference type="Gene3D" id="3.40.50.300">
    <property type="entry name" value="P-loop containing nucleotide triphosphate hydrolases"/>
    <property type="match status" value="1"/>
</dbReference>
<evidence type="ECO:0000313" key="7">
    <source>
        <dbReference type="EMBL" id="KAJ8279254.1"/>
    </source>
</evidence>
<dbReference type="InterPro" id="IPR015415">
    <property type="entry name" value="Spast_Vps4_C"/>
</dbReference>
<dbReference type="InterPro" id="IPR003960">
    <property type="entry name" value="ATPase_AAA_CS"/>
</dbReference>
<dbReference type="Pfam" id="PF00004">
    <property type="entry name" value="AAA"/>
    <property type="match status" value="1"/>
</dbReference>
<dbReference type="SMART" id="SM00382">
    <property type="entry name" value="AAA"/>
    <property type="match status" value="1"/>
</dbReference>
<keyword evidence="2 4" id="KW-0547">Nucleotide-binding</keyword>
<keyword evidence="8" id="KW-1185">Reference proteome</keyword>
<dbReference type="SUPFAM" id="SSF52540">
    <property type="entry name" value="P-loop containing nucleoside triphosphate hydrolases"/>
    <property type="match status" value="1"/>
</dbReference>
<dbReference type="InterPro" id="IPR003959">
    <property type="entry name" value="ATPase_AAA_core"/>
</dbReference>
<dbReference type="Gene3D" id="1.10.8.60">
    <property type="match status" value="1"/>
</dbReference>
<dbReference type="InterPro" id="IPR027417">
    <property type="entry name" value="P-loop_NTPase"/>
</dbReference>
<evidence type="ECO:0000256" key="2">
    <source>
        <dbReference type="ARBA" id="ARBA00022741"/>
    </source>
</evidence>
<dbReference type="InterPro" id="IPR003593">
    <property type="entry name" value="AAA+_ATPase"/>
</dbReference>
<evidence type="ECO:0000313" key="8">
    <source>
        <dbReference type="Proteomes" id="UP001152803"/>
    </source>
</evidence>
<dbReference type="FunFam" id="1.10.8.60:FF:000015">
    <property type="entry name" value="vacuolar protein sorting-associated protein 4A"/>
    <property type="match status" value="1"/>
</dbReference>
<evidence type="ECO:0000256" key="4">
    <source>
        <dbReference type="RuleBase" id="RU003651"/>
    </source>
</evidence>
<evidence type="ECO:0000256" key="5">
    <source>
        <dbReference type="SAM" id="MobiDB-lite"/>
    </source>
</evidence>
<dbReference type="OrthoDB" id="29072at2759"/>
<dbReference type="EMBL" id="JAFJMO010000004">
    <property type="protein sequence ID" value="KAJ8279254.1"/>
    <property type="molecule type" value="Genomic_DNA"/>
</dbReference>
<reference evidence="7" key="1">
    <citation type="journal article" date="2023" name="Science">
        <title>Genome structures resolve the early diversification of teleost fishes.</title>
        <authorList>
            <person name="Parey E."/>
            <person name="Louis A."/>
            <person name="Montfort J."/>
            <person name="Bouchez O."/>
            <person name="Roques C."/>
            <person name="Iampietro C."/>
            <person name="Lluch J."/>
            <person name="Castinel A."/>
            <person name="Donnadieu C."/>
            <person name="Desvignes T."/>
            <person name="Floi Bucao C."/>
            <person name="Jouanno E."/>
            <person name="Wen M."/>
            <person name="Mejri S."/>
            <person name="Dirks R."/>
            <person name="Jansen H."/>
            <person name="Henkel C."/>
            <person name="Chen W.J."/>
            <person name="Zahm M."/>
            <person name="Cabau C."/>
            <person name="Klopp C."/>
            <person name="Thompson A.W."/>
            <person name="Robinson-Rechavi M."/>
            <person name="Braasch I."/>
            <person name="Lecointre G."/>
            <person name="Bobe J."/>
            <person name="Postlethwait J.H."/>
            <person name="Berthelot C."/>
            <person name="Roest Crollius H."/>
            <person name="Guiguen Y."/>
        </authorList>
    </citation>
    <scope>NUCLEOTIDE SEQUENCE</scope>
    <source>
        <strain evidence="7">Concon-B</strain>
    </source>
</reference>
<sequence>MAINLQGDKAEQSFRVRCAECLDGGEKMEECLKKKEMAPTTKPVKQNQPDEPTKENDSEESDDSEKKFQSQLQMFIVTENVKWSDVAGLGGAKEALREAVILPIKSPHLFTGRRTPWGGVLLFGAPGTGKTYLARAVATEARGSTFSVSSSDLMSKWLGASRKLMMNLFRLAREHKPSIIFIDDIDLLCGSGDKAEFLAQMQDVRNANEGILVLGATSIPWTLDPAIRKRFAKRIYIPLPEECARSIMFKRMLGSARNTLTESDFATLGQKTEGYSGADISCIVRDAMMQPLRMVQSATHFKRVRGSVWNMPSQVVDDLWTPCSPEDPDCVEMTWMDIQDDKLQEPVVSMSHMLMCLSKAKPTVNEQDLEQFKKFMEDFGQEG</sequence>
<dbReference type="PROSITE" id="PS00674">
    <property type="entry name" value="AAA"/>
    <property type="match status" value="1"/>
</dbReference>
<name>A0A9Q1DSD9_CONCO</name>
<dbReference type="GO" id="GO:0005524">
    <property type="term" value="F:ATP binding"/>
    <property type="evidence" value="ECO:0007669"/>
    <property type="project" value="UniProtKB-KW"/>
</dbReference>
<evidence type="ECO:0000259" key="6">
    <source>
        <dbReference type="SMART" id="SM00382"/>
    </source>
</evidence>
<evidence type="ECO:0000256" key="3">
    <source>
        <dbReference type="ARBA" id="ARBA00022840"/>
    </source>
</evidence>
<dbReference type="InterPro" id="IPR050304">
    <property type="entry name" value="MT-severing_AAA_ATPase"/>
</dbReference>
<keyword evidence="3 4" id="KW-0067">ATP-binding</keyword>
<dbReference type="PANTHER" id="PTHR23074:SF72">
    <property type="entry name" value="VACUOLAR PROTEIN SORTING-ASSOCIATED PROTEIN 4B"/>
    <property type="match status" value="1"/>
</dbReference>
<dbReference type="AlphaFoldDB" id="A0A9Q1DSD9"/>
<feature type="region of interest" description="Disordered" evidence="5">
    <location>
        <begin position="32"/>
        <end position="65"/>
    </location>
</feature>
<dbReference type="GO" id="GO:0007033">
    <property type="term" value="P:vacuole organization"/>
    <property type="evidence" value="ECO:0007669"/>
    <property type="project" value="TreeGrafter"/>
</dbReference>
<accession>A0A9Q1DSD9</accession>